<evidence type="ECO:0000259" key="1">
    <source>
        <dbReference type="Pfam" id="PF00571"/>
    </source>
</evidence>
<organism evidence="2 3">
    <name type="scientific">Candidatus Dojkabacteria bacterium</name>
    <dbReference type="NCBI Taxonomy" id="2099670"/>
    <lineage>
        <taxon>Bacteria</taxon>
        <taxon>Candidatus Dojkabacteria</taxon>
    </lineage>
</organism>
<reference evidence="2" key="1">
    <citation type="submission" date="2020-04" db="EMBL/GenBank/DDBJ databases">
        <authorList>
            <person name="Zhang T."/>
        </authorList>
    </citation>
    <scope>NUCLEOTIDE SEQUENCE</scope>
    <source>
        <strain evidence="2">HKST-UBA13</strain>
    </source>
</reference>
<evidence type="ECO:0000313" key="3">
    <source>
        <dbReference type="Proteomes" id="UP000775877"/>
    </source>
</evidence>
<sequence length="275" mass="31807">GFQLWYSKHTGIRRKGTSFSELQNIFADNITTKFIYEPLACCNIGDNILEVIQTLEQRDFDTLGVVHQDKKIGYLVHKELGDAPIESYIKDFNLNIVTADSTPLSELFKILSDKEYVYVLVSDSIEGIVTRADINKPIVRIYLFGIISLFEMHLNFWITKYHVEESWVNLLKGERIELAKKIFNGRKGNNSQLTLLECLQISDKKEILRNTNDFLSKFDYSKTKFKNLLERSEKIRNELAHSQNSIIANLPWTDFASTIQNIDSFLNLSEIKLVE</sequence>
<proteinExistence type="predicted"/>
<accession>A0A955L1W2</accession>
<dbReference type="AlphaFoldDB" id="A0A955L1W2"/>
<dbReference type="SUPFAM" id="SSF54631">
    <property type="entry name" value="CBS-domain pair"/>
    <property type="match status" value="1"/>
</dbReference>
<protein>
    <submittedName>
        <fullName evidence="2">CBS domain-containing protein</fullName>
    </submittedName>
</protein>
<dbReference type="Proteomes" id="UP000775877">
    <property type="component" value="Unassembled WGS sequence"/>
</dbReference>
<name>A0A955L1W2_9BACT</name>
<dbReference type="Gene3D" id="3.10.580.10">
    <property type="entry name" value="CBS-domain"/>
    <property type="match status" value="1"/>
</dbReference>
<dbReference type="InterPro" id="IPR000644">
    <property type="entry name" value="CBS_dom"/>
</dbReference>
<reference evidence="2" key="2">
    <citation type="journal article" date="2021" name="Microbiome">
        <title>Successional dynamics and alternative stable states in a saline activated sludge microbial community over 9 years.</title>
        <authorList>
            <person name="Wang Y."/>
            <person name="Ye J."/>
            <person name="Ju F."/>
            <person name="Liu L."/>
            <person name="Boyd J.A."/>
            <person name="Deng Y."/>
            <person name="Parks D.H."/>
            <person name="Jiang X."/>
            <person name="Yin X."/>
            <person name="Woodcroft B.J."/>
            <person name="Tyson G.W."/>
            <person name="Hugenholtz P."/>
            <person name="Polz M.F."/>
            <person name="Zhang T."/>
        </authorList>
    </citation>
    <scope>NUCLEOTIDE SEQUENCE</scope>
    <source>
        <strain evidence="2">HKST-UBA13</strain>
    </source>
</reference>
<feature type="domain" description="CBS" evidence="1">
    <location>
        <begin position="99"/>
        <end position="136"/>
    </location>
</feature>
<dbReference type="Pfam" id="PF00571">
    <property type="entry name" value="CBS"/>
    <property type="match status" value="1"/>
</dbReference>
<feature type="non-terminal residue" evidence="2">
    <location>
        <position position="1"/>
    </location>
</feature>
<comment type="caution">
    <text evidence="2">The sequence shown here is derived from an EMBL/GenBank/DDBJ whole genome shotgun (WGS) entry which is preliminary data.</text>
</comment>
<dbReference type="InterPro" id="IPR046342">
    <property type="entry name" value="CBS_dom_sf"/>
</dbReference>
<gene>
    <name evidence="2" type="ORF">KC678_03740</name>
</gene>
<evidence type="ECO:0000313" key="2">
    <source>
        <dbReference type="EMBL" id="MCA9381351.1"/>
    </source>
</evidence>
<dbReference type="EMBL" id="JAGQLJ010000086">
    <property type="protein sequence ID" value="MCA9381351.1"/>
    <property type="molecule type" value="Genomic_DNA"/>
</dbReference>